<reference evidence="5 6" key="1">
    <citation type="journal article" date="2014" name="BMC Genomics">
        <title>Comparison of environmental and isolate Sulfobacillus genomes reveals diverse carbon, sulfur, nitrogen, and hydrogen metabolisms.</title>
        <authorList>
            <person name="Justice N.B."/>
            <person name="Norman A."/>
            <person name="Brown C.T."/>
            <person name="Singh A."/>
            <person name="Thomas B.C."/>
            <person name="Banfield J.F."/>
        </authorList>
    </citation>
    <scope>NUCLEOTIDE SEQUENCE [LARGE SCALE GENOMIC DNA]</scope>
    <source>
        <strain evidence="5">AMDSBA4</strain>
    </source>
</reference>
<dbReference type="PROSITE" id="PS50893">
    <property type="entry name" value="ABC_TRANSPORTER_2"/>
    <property type="match status" value="1"/>
</dbReference>
<dbReference type="PANTHER" id="PTHR42711:SF16">
    <property type="entry name" value="ABC TRANSPORTER ATP-BINDING PROTEIN"/>
    <property type="match status" value="1"/>
</dbReference>
<keyword evidence="2" id="KW-0547">Nucleotide-binding</keyword>
<dbReference type="InterPro" id="IPR003593">
    <property type="entry name" value="AAA+_ATPase"/>
</dbReference>
<dbReference type="Proteomes" id="UP000242972">
    <property type="component" value="Unassembled WGS sequence"/>
</dbReference>
<comment type="caution">
    <text evidence="5">The sequence shown here is derived from an EMBL/GenBank/DDBJ whole genome shotgun (WGS) entry which is preliminary data.</text>
</comment>
<gene>
    <name evidence="5" type="ORF">C7B46_16990</name>
</gene>
<evidence type="ECO:0000256" key="1">
    <source>
        <dbReference type="ARBA" id="ARBA00022448"/>
    </source>
</evidence>
<feature type="domain" description="ABC transporter" evidence="4">
    <location>
        <begin position="3"/>
        <end position="230"/>
    </location>
</feature>
<keyword evidence="3" id="KW-0067">ATP-binding</keyword>
<dbReference type="InterPro" id="IPR027417">
    <property type="entry name" value="P-loop_NTPase"/>
</dbReference>
<dbReference type="InterPro" id="IPR003439">
    <property type="entry name" value="ABC_transporter-like_ATP-bd"/>
</dbReference>
<dbReference type="EMBL" id="PXYW01000065">
    <property type="protein sequence ID" value="PSR31370.1"/>
    <property type="molecule type" value="Genomic_DNA"/>
</dbReference>
<dbReference type="AlphaFoldDB" id="A0A2T2XA52"/>
<dbReference type="GO" id="GO:0005524">
    <property type="term" value="F:ATP binding"/>
    <property type="evidence" value="ECO:0007669"/>
    <property type="project" value="UniProtKB-KW"/>
</dbReference>
<dbReference type="SMART" id="SM00382">
    <property type="entry name" value="AAA"/>
    <property type="match status" value="1"/>
</dbReference>
<evidence type="ECO:0000256" key="2">
    <source>
        <dbReference type="ARBA" id="ARBA00022741"/>
    </source>
</evidence>
<dbReference type="Pfam" id="PF00005">
    <property type="entry name" value="ABC_tran"/>
    <property type="match status" value="1"/>
</dbReference>
<evidence type="ECO:0000313" key="6">
    <source>
        <dbReference type="Proteomes" id="UP000242972"/>
    </source>
</evidence>
<sequence length="311" mass="34179">MALTFTAVQKHFGKHPAVQNVSLTIPTGTVHGLIGPNGAGKTTMMRLILRLLLPDSGTITWQGEPLRPDTCATFAYVPEERGLYPRETVQAHLQFFGQLWGLTPRQARSAADALMERLALTPYAHTRARDLSKGNARKTQVALGLLGQPALMVLDEPFDGMDPENSQRVQTVLQEVARQGTTVIVSSHGLSFLDGWIEGVTLLRQGAVAAHGVLADLRAALPWRTLRVNWRTWDAARLAAWEAQWPLERVSAPPQSLYRLDQSVADQLDIAALWTIGTLSAFAVEPPTLFDLYQHVMSHPAEEPLCTTVPC</sequence>
<name>A0A2T2XA52_9FIRM</name>
<dbReference type="InterPro" id="IPR050763">
    <property type="entry name" value="ABC_transporter_ATP-binding"/>
</dbReference>
<dbReference type="GO" id="GO:0016887">
    <property type="term" value="F:ATP hydrolysis activity"/>
    <property type="evidence" value="ECO:0007669"/>
    <property type="project" value="InterPro"/>
</dbReference>
<proteinExistence type="predicted"/>
<dbReference type="SUPFAM" id="SSF52540">
    <property type="entry name" value="P-loop containing nucleoside triphosphate hydrolases"/>
    <property type="match status" value="1"/>
</dbReference>
<organism evidence="5 6">
    <name type="scientific">Sulfobacillus benefaciens</name>
    <dbReference type="NCBI Taxonomy" id="453960"/>
    <lineage>
        <taxon>Bacteria</taxon>
        <taxon>Bacillati</taxon>
        <taxon>Bacillota</taxon>
        <taxon>Clostridia</taxon>
        <taxon>Eubacteriales</taxon>
        <taxon>Clostridiales Family XVII. Incertae Sedis</taxon>
        <taxon>Sulfobacillus</taxon>
    </lineage>
</organism>
<protein>
    <submittedName>
        <fullName evidence="5">ABC transporter</fullName>
    </submittedName>
</protein>
<dbReference type="Gene3D" id="3.40.50.300">
    <property type="entry name" value="P-loop containing nucleotide triphosphate hydrolases"/>
    <property type="match status" value="1"/>
</dbReference>
<evidence type="ECO:0000313" key="5">
    <source>
        <dbReference type="EMBL" id="PSR31370.1"/>
    </source>
</evidence>
<keyword evidence="1" id="KW-0813">Transport</keyword>
<evidence type="ECO:0000259" key="4">
    <source>
        <dbReference type="PROSITE" id="PS50893"/>
    </source>
</evidence>
<dbReference type="PANTHER" id="PTHR42711">
    <property type="entry name" value="ABC TRANSPORTER ATP-BINDING PROTEIN"/>
    <property type="match status" value="1"/>
</dbReference>
<accession>A0A2T2XA52</accession>
<evidence type="ECO:0000256" key="3">
    <source>
        <dbReference type="ARBA" id="ARBA00022840"/>
    </source>
</evidence>